<protein>
    <submittedName>
        <fullName evidence="1">Uncharacterized protein</fullName>
    </submittedName>
</protein>
<comment type="caution">
    <text evidence="1">The sequence shown here is derived from an EMBL/GenBank/DDBJ whole genome shotgun (WGS) entry which is preliminary data.</text>
</comment>
<proteinExistence type="predicted"/>
<accession>A0A0F9EUX1</accession>
<dbReference type="AlphaFoldDB" id="A0A0F9EUX1"/>
<reference evidence="1" key="1">
    <citation type="journal article" date="2015" name="Nature">
        <title>Complex archaea that bridge the gap between prokaryotes and eukaryotes.</title>
        <authorList>
            <person name="Spang A."/>
            <person name="Saw J.H."/>
            <person name="Jorgensen S.L."/>
            <person name="Zaremba-Niedzwiedzka K."/>
            <person name="Martijn J."/>
            <person name="Lind A.E."/>
            <person name="van Eijk R."/>
            <person name="Schleper C."/>
            <person name="Guy L."/>
            <person name="Ettema T.J."/>
        </authorList>
    </citation>
    <scope>NUCLEOTIDE SEQUENCE</scope>
</reference>
<gene>
    <name evidence="1" type="ORF">LCGC14_2322440</name>
</gene>
<sequence length="50" mass="5979">MNFPLVRSIFRKLVACTRNYPYTNRYLQAKNQHLLEHGEHGEHGEHKEKS</sequence>
<evidence type="ECO:0000313" key="1">
    <source>
        <dbReference type="EMBL" id="KKL48745.1"/>
    </source>
</evidence>
<dbReference type="EMBL" id="LAZR01033208">
    <property type="protein sequence ID" value="KKL48745.1"/>
    <property type="molecule type" value="Genomic_DNA"/>
</dbReference>
<name>A0A0F9EUX1_9ZZZZ</name>
<organism evidence="1">
    <name type="scientific">marine sediment metagenome</name>
    <dbReference type="NCBI Taxonomy" id="412755"/>
    <lineage>
        <taxon>unclassified sequences</taxon>
        <taxon>metagenomes</taxon>
        <taxon>ecological metagenomes</taxon>
    </lineage>
</organism>